<evidence type="ECO:0000313" key="1">
    <source>
        <dbReference type="EMBL" id="GBO30823.1"/>
    </source>
</evidence>
<dbReference type="EMBL" id="BGPR01054038">
    <property type="protein sequence ID" value="GBO30823.1"/>
    <property type="molecule type" value="Genomic_DNA"/>
</dbReference>
<dbReference type="Proteomes" id="UP000499080">
    <property type="component" value="Unassembled WGS sequence"/>
</dbReference>
<proteinExistence type="predicted"/>
<accession>A0A4Y2VZF0</accession>
<name>A0A4Y2VZF0_ARAVE</name>
<dbReference type="AlphaFoldDB" id="A0A4Y2VZF0"/>
<evidence type="ECO:0000313" key="2">
    <source>
        <dbReference type="Proteomes" id="UP000499080"/>
    </source>
</evidence>
<reference evidence="1 2" key="1">
    <citation type="journal article" date="2019" name="Sci. Rep.">
        <title>Orb-weaving spider Araneus ventricosus genome elucidates the spidroin gene catalogue.</title>
        <authorList>
            <person name="Kono N."/>
            <person name="Nakamura H."/>
            <person name="Ohtoshi R."/>
            <person name="Moran D.A.P."/>
            <person name="Shinohara A."/>
            <person name="Yoshida Y."/>
            <person name="Fujiwara M."/>
            <person name="Mori M."/>
            <person name="Tomita M."/>
            <person name="Arakawa K."/>
        </authorList>
    </citation>
    <scope>NUCLEOTIDE SEQUENCE [LARGE SCALE GENOMIC DNA]</scope>
</reference>
<keyword evidence="2" id="KW-1185">Reference proteome</keyword>
<gene>
    <name evidence="1" type="ORF">AVEN_265615_1</name>
</gene>
<protein>
    <submittedName>
        <fullName evidence="1">Uncharacterized protein</fullName>
    </submittedName>
</protein>
<organism evidence="1 2">
    <name type="scientific">Araneus ventricosus</name>
    <name type="common">Orbweaver spider</name>
    <name type="synonym">Epeira ventricosa</name>
    <dbReference type="NCBI Taxonomy" id="182803"/>
    <lineage>
        <taxon>Eukaryota</taxon>
        <taxon>Metazoa</taxon>
        <taxon>Ecdysozoa</taxon>
        <taxon>Arthropoda</taxon>
        <taxon>Chelicerata</taxon>
        <taxon>Arachnida</taxon>
        <taxon>Araneae</taxon>
        <taxon>Araneomorphae</taxon>
        <taxon>Entelegynae</taxon>
        <taxon>Araneoidea</taxon>
        <taxon>Araneidae</taxon>
        <taxon>Araneus</taxon>
    </lineage>
</organism>
<comment type="caution">
    <text evidence="1">The sequence shown here is derived from an EMBL/GenBank/DDBJ whole genome shotgun (WGS) entry which is preliminary data.</text>
</comment>
<sequence length="106" mass="12291">MKPKILFVQKGHGTAIGNFDFCTEILLSINARRKREELIFFKVAEMTETRWKARAAEMTETRWKTGAAEMTETRWKAGAAEMTEIRRKVLSCQADRNKMESPEPPR</sequence>